<dbReference type="PANTHER" id="PTHR12081">
    <property type="entry name" value="TRANSCRIPTION FACTOR E2F"/>
    <property type="match status" value="1"/>
</dbReference>
<dbReference type="InterPro" id="IPR036390">
    <property type="entry name" value="WH_DNA-bd_sf"/>
</dbReference>
<name>A0A9W7BTB1_9STRA</name>
<protein>
    <recommendedName>
        <fullName evidence="7">E2F/DP family winged-helix DNA-binding domain-containing protein</fullName>
    </recommendedName>
</protein>
<sequence length="215" mass="23772">MSTPPPSTAPPTKSPSSISRYDSSLGLLTKKFTSLIRSSLTGSLDLNDAAASLNVQKRRIYDITNVLEGVGLVSKRSKNVIAWRGRGEDEGGLKQVREEIEGLYEEESRLEYYCDRLRGEAENSMGRAISVADFRKATEEKRKAGAQLLLITSKPRTTLETRSSDKNYQCYIKSSGNEGVDVLMVGEDGVKKVDFPKGEGYEYVQGREEGVSDLF</sequence>
<gene>
    <name evidence="8" type="ORF">TrVE_jg3714</name>
</gene>
<dbReference type="SMART" id="SM01372">
    <property type="entry name" value="E2F_TDP"/>
    <property type="match status" value="1"/>
</dbReference>
<evidence type="ECO:0000259" key="7">
    <source>
        <dbReference type="SMART" id="SM01372"/>
    </source>
</evidence>
<evidence type="ECO:0000256" key="3">
    <source>
        <dbReference type="ARBA" id="ARBA00023125"/>
    </source>
</evidence>
<dbReference type="GO" id="GO:0090575">
    <property type="term" value="C:RNA polymerase II transcription regulator complex"/>
    <property type="evidence" value="ECO:0007669"/>
    <property type="project" value="TreeGrafter"/>
</dbReference>
<dbReference type="SUPFAM" id="SSF46785">
    <property type="entry name" value="Winged helix' DNA-binding domain"/>
    <property type="match status" value="1"/>
</dbReference>
<dbReference type="InterPro" id="IPR003316">
    <property type="entry name" value="E2F_WHTH_DNA-bd_dom"/>
</dbReference>
<dbReference type="AlphaFoldDB" id="A0A9W7BTB1"/>
<keyword evidence="3 5" id="KW-0238">DNA-binding</keyword>
<comment type="subcellular location">
    <subcellularLocation>
        <location evidence="5">Nucleus</location>
    </subcellularLocation>
</comment>
<keyword evidence="5" id="KW-0539">Nucleus</keyword>
<comment type="similarity">
    <text evidence="1 5">Belongs to the E2F/DP family.</text>
</comment>
<evidence type="ECO:0000313" key="9">
    <source>
        <dbReference type="Proteomes" id="UP001165160"/>
    </source>
</evidence>
<keyword evidence="9" id="KW-1185">Reference proteome</keyword>
<organism evidence="8 9">
    <name type="scientific">Triparma verrucosa</name>
    <dbReference type="NCBI Taxonomy" id="1606542"/>
    <lineage>
        <taxon>Eukaryota</taxon>
        <taxon>Sar</taxon>
        <taxon>Stramenopiles</taxon>
        <taxon>Ochrophyta</taxon>
        <taxon>Bolidophyceae</taxon>
        <taxon>Parmales</taxon>
        <taxon>Triparmaceae</taxon>
        <taxon>Triparma</taxon>
    </lineage>
</organism>
<dbReference type="EMBL" id="BRXX01000181">
    <property type="protein sequence ID" value="GMH96299.1"/>
    <property type="molecule type" value="Genomic_DNA"/>
</dbReference>
<proteinExistence type="inferred from homology"/>
<reference evidence="9" key="1">
    <citation type="journal article" date="2023" name="Commun. Biol.">
        <title>Genome analysis of Parmales, the sister group of diatoms, reveals the evolutionary specialization of diatoms from phago-mixotrophs to photoautotrophs.</title>
        <authorList>
            <person name="Ban H."/>
            <person name="Sato S."/>
            <person name="Yoshikawa S."/>
            <person name="Yamada K."/>
            <person name="Nakamura Y."/>
            <person name="Ichinomiya M."/>
            <person name="Sato N."/>
            <person name="Blanc-Mathieu R."/>
            <person name="Endo H."/>
            <person name="Kuwata A."/>
            <person name="Ogata H."/>
        </authorList>
    </citation>
    <scope>NUCLEOTIDE SEQUENCE [LARGE SCALE GENOMIC DNA]</scope>
    <source>
        <strain evidence="9">NIES 3699</strain>
    </source>
</reference>
<dbReference type="InterPro" id="IPR015633">
    <property type="entry name" value="E2F"/>
</dbReference>
<comment type="caution">
    <text evidence="8">The sequence shown here is derived from an EMBL/GenBank/DDBJ whole genome shotgun (WGS) entry which is preliminary data.</text>
</comment>
<feature type="compositionally biased region" description="Pro residues" evidence="6">
    <location>
        <begin position="1"/>
        <end position="13"/>
    </location>
</feature>
<dbReference type="Gene3D" id="1.10.10.10">
    <property type="entry name" value="Winged helix-like DNA-binding domain superfamily/Winged helix DNA-binding domain"/>
    <property type="match status" value="1"/>
</dbReference>
<evidence type="ECO:0000256" key="2">
    <source>
        <dbReference type="ARBA" id="ARBA00023015"/>
    </source>
</evidence>
<evidence type="ECO:0000256" key="1">
    <source>
        <dbReference type="ARBA" id="ARBA00010940"/>
    </source>
</evidence>
<accession>A0A9W7BTB1</accession>
<dbReference type="GO" id="GO:0000981">
    <property type="term" value="F:DNA-binding transcription factor activity, RNA polymerase II-specific"/>
    <property type="evidence" value="ECO:0007669"/>
    <property type="project" value="TreeGrafter"/>
</dbReference>
<dbReference type="Proteomes" id="UP001165160">
    <property type="component" value="Unassembled WGS sequence"/>
</dbReference>
<keyword evidence="4 5" id="KW-0804">Transcription</keyword>
<feature type="region of interest" description="Disordered" evidence="6">
    <location>
        <begin position="1"/>
        <end position="20"/>
    </location>
</feature>
<evidence type="ECO:0000256" key="6">
    <source>
        <dbReference type="SAM" id="MobiDB-lite"/>
    </source>
</evidence>
<evidence type="ECO:0000256" key="5">
    <source>
        <dbReference type="RuleBase" id="RU003796"/>
    </source>
</evidence>
<dbReference type="InterPro" id="IPR036388">
    <property type="entry name" value="WH-like_DNA-bd_sf"/>
</dbReference>
<dbReference type="FunFam" id="1.10.10.10:FF:000008">
    <property type="entry name" value="E2F transcription factor 1"/>
    <property type="match status" value="1"/>
</dbReference>
<dbReference type="Pfam" id="PF02319">
    <property type="entry name" value="WHD_E2F_TDP"/>
    <property type="match status" value="1"/>
</dbReference>
<dbReference type="PANTHER" id="PTHR12081:SF18">
    <property type="entry name" value="TRANSCRIPTION FACTOR E2F2-RELATED"/>
    <property type="match status" value="1"/>
</dbReference>
<evidence type="ECO:0000256" key="4">
    <source>
        <dbReference type="ARBA" id="ARBA00023163"/>
    </source>
</evidence>
<dbReference type="GO" id="GO:0000978">
    <property type="term" value="F:RNA polymerase II cis-regulatory region sequence-specific DNA binding"/>
    <property type="evidence" value="ECO:0007669"/>
    <property type="project" value="InterPro"/>
</dbReference>
<keyword evidence="2 5" id="KW-0805">Transcription regulation</keyword>
<feature type="domain" description="E2F/DP family winged-helix DNA-binding" evidence="7">
    <location>
        <begin position="20"/>
        <end position="85"/>
    </location>
</feature>
<dbReference type="Gene3D" id="6.10.250.540">
    <property type="match status" value="1"/>
</dbReference>
<evidence type="ECO:0000313" key="8">
    <source>
        <dbReference type="EMBL" id="GMH96299.1"/>
    </source>
</evidence>